<dbReference type="EMBL" id="CM001219">
    <property type="protein sequence ID" value="KEH32899.1"/>
    <property type="molecule type" value="Genomic_DNA"/>
</dbReference>
<evidence type="ECO:0000313" key="3">
    <source>
        <dbReference type="EnsemblPlants" id="KEH32899"/>
    </source>
</evidence>
<evidence type="ECO:0000256" key="1">
    <source>
        <dbReference type="SAM" id="MobiDB-lite"/>
    </source>
</evidence>
<reference evidence="2 4" key="1">
    <citation type="journal article" date="2011" name="Nature">
        <title>The Medicago genome provides insight into the evolution of rhizobial symbioses.</title>
        <authorList>
            <person name="Young N.D."/>
            <person name="Debelle F."/>
            <person name="Oldroyd G.E."/>
            <person name="Geurts R."/>
            <person name="Cannon S.B."/>
            <person name="Udvardi M.K."/>
            <person name="Benedito V.A."/>
            <person name="Mayer K.F."/>
            <person name="Gouzy J."/>
            <person name="Schoof H."/>
            <person name="Van de Peer Y."/>
            <person name="Proost S."/>
            <person name="Cook D.R."/>
            <person name="Meyers B.C."/>
            <person name="Spannagl M."/>
            <person name="Cheung F."/>
            <person name="De Mita S."/>
            <person name="Krishnakumar V."/>
            <person name="Gundlach H."/>
            <person name="Zhou S."/>
            <person name="Mudge J."/>
            <person name="Bharti A.K."/>
            <person name="Murray J.D."/>
            <person name="Naoumkina M.A."/>
            <person name="Rosen B."/>
            <person name="Silverstein K.A."/>
            <person name="Tang H."/>
            <person name="Rombauts S."/>
            <person name="Zhao P.X."/>
            <person name="Zhou P."/>
            <person name="Barbe V."/>
            <person name="Bardou P."/>
            <person name="Bechner M."/>
            <person name="Bellec A."/>
            <person name="Berger A."/>
            <person name="Berges H."/>
            <person name="Bidwell S."/>
            <person name="Bisseling T."/>
            <person name="Choisne N."/>
            <person name="Couloux A."/>
            <person name="Denny R."/>
            <person name="Deshpande S."/>
            <person name="Dai X."/>
            <person name="Doyle J.J."/>
            <person name="Dudez A.M."/>
            <person name="Farmer A.D."/>
            <person name="Fouteau S."/>
            <person name="Franken C."/>
            <person name="Gibelin C."/>
            <person name="Gish J."/>
            <person name="Goldstein S."/>
            <person name="Gonzalez A.J."/>
            <person name="Green P.J."/>
            <person name="Hallab A."/>
            <person name="Hartog M."/>
            <person name="Hua A."/>
            <person name="Humphray S.J."/>
            <person name="Jeong D.H."/>
            <person name="Jing Y."/>
            <person name="Jocker A."/>
            <person name="Kenton S.M."/>
            <person name="Kim D.J."/>
            <person name="Klee K."/>
            <person name="Lai H."/>
            <person name="Lang C."/>
            <person name="Lin S."/>
            <person name="Macmil S.L."/>
            <person name="Magdelenat G."/>
            <person name="Matthews L."/>
            <person name="McCorrison J."/>
            <person name="Monaghan E.L."/>
            <person name="Mun J.H."/>
            <person name="Najar F.Z."/>
            <person name="Nicholson C."/>
            <person name="Noirot C."/>
            <person name="O'Bleness M."/>
            <person name="Paule C.R."/>
            <person name="Poulain J."/>
            <person name="Prion F."/>
            <person name="Qin B."/>
            <person name="Qu C."/>
            <person name="Retzel E.F."/>
            <person name="Riddle C."/>
            <person name="Sallet E."/>
            <person name="Samain S."/>
            <person name="Samson N."/>
            <person name="Sanders I."/>
            <person name="Saurat O."/>
            <person name="Scarpelli C."/>
            <person name="Schiex T."/>
            <person name="Segurens B."/>
            <person name="Severin A.J."/>
            <person name="Sherrier D.J."/>
            <person name="Shi R."/>
            <person name="Sims S."/>
            <person name="Singer S.R."/>
            <person name="Sinharoy S."/>
            <person name="Sterck L."/>
            <person name="Viollet A."/>
            <person name="Wang B.B."/>
            <person name="Wang K."/>
            <person name="Wang M."/>
            <person name="Wang X."/>
            <person name="Warfsmann J."/>
            <person name="Weissenbach J."/>
            <person name="White D.D."/>
            <person name="White J.D."/>
            <person name="Wiley G.B."/>
            <person name="Wincker P."/>
            <person name="Xing Y."/>
            <person name="Yang L."/>
            <person name="Yao Z."/>
            <person name="Ying F."/>
            <person name="Zhai J."/>
            <person name="Zhou L."/>
            <person name="Zuber A."/>
            <person name="Denarie J."/>
            <person name="Dixon R.A."/>
            <person name="May G.D."/>
            <person name="Schwartz D.C."/>
            <person name="Rogers J."/>
            <person name="Quetier F."/>
            <person name="Town C.D."/>
            <person name="Roe B.A."/>
        </authorList>
    </citation>
    <scope>NUCLEOTIDE SEQUENCE [LARGE SCALE GENOMIC DNA]</scope>
    <source>
        <strain evidence="2">A17</strain>
        <strain evidence="3 4">cv. Jemalong A17</strain>
    </source>
</reference>
<feature type="region of interest" description="Disordered" evidence="1">
    <location>
        <begin position="1"/>
        <end position="29"/>
    </location>
</feature>
<dbReference type="AlphaFoldDB" id="A0A072USX9"/>
<protein>
    <submittedName>
        <fullName evidence="2 3">Uncharacterized protein</fullName>
    </submittedName>
</protein>
<evidence type="ECO:0000313" key="2">
    <source>
        <dbReference type="EMBL" id="KEH32899.1"/>
    </source>
</evidence>
<gene>
    <name evidence="2" type="ordered locus">MTR_3g010695</name>
</gene>
<accession>A0A072USX9</accession>
<proteinExistence type="predicted"/>
<evidence type="ECO:0000313" key="4">
    <source>
        <dbReference type="Proteomes" id="UP000002051"/>
    </source>
</evidence>
<name>A0A072USX9_MEDTR</name>
<sequence length="76" mass="9041">MTKKGRNSRNIGMMVSKKGPVPGLRPLQNGISSHRDRFWTFSRREQKSQENRRYGLRYRLENSEILNRRKGIESHI</sequence>
<reference evidence="3" key="3">
    <citation type="submission" date="2015-04" db="UniProtKB">
        <authorList>
            <consortium name="EnsemblPlants"/>
        </authorList>
    </citation>
    <scope>IDENTIFICATION</scope>
    <source>
        <strain evidence="3">cv. Jemalong A17</strain>
    </source>
</reference>
<keyword evidence="4" id="KW-1185">Reference proteome</keyword>
<organism evidence="2 4">
    <name type="scientific">Medicago truncatula</name>
    <name type="common">Barrel medic</name>
    <name type="synonym">Medicago tribuloides</name>
    <dbReference type="NCBI Taxonomy" id="3880"/>
    <lineage>
        <taxon>Eukaryota</taxon>
        <taxon>Viridiplantae</taxon>
        <taxon>Streptophyta</taxon>
        <taxon>Embryophyta</taxon>
        <taxon>Tracheophyta</taxon>
        <taxon>Spermatophyta</taxon>
        <taxon>Magnoliopsida</taxon>
        <taxon>eudicotyledons</taxon>
        <taxon>Gunneridae</taxon>
        <taxon>Pentapetalae</taxon>
        <taxon>rosids</taxon>
        <taxon>fabids</taxon>
        <taxon>Fabales</taxon>
        <taxon>Fabaceae</taxon>
        <taxon>Papilionoideae</taxon>
        <taxon>50 kb inversion clade</taxon>
        <taxon>NPAAA clade</taxon>
        <taxon>Hologalegina</taxon>
        <taxon>IRL clade</taxon>
        <taxon>Trifolieae</taxon>
        <taxon>Medicago</taxon>
    </lineage>
</organism>
<dbReference type="Proteomes" id="UP000002051">
    <property type="component" value="Chromosome 3"/>
</dbReference>
<reference evidence="2 4" key="2">
    <citation type="journal article" date="2014" name="BMC Genomics">
        <title>An improved genome release (version Mt4.0) for the model legume Medicago truncatula.</title>
        <authorList>
            <person name="Tang H."/>
            <person name="Krishnakumar V."/>
            <person name="Bidwell S."/>
            <person name="Rosen B."/>
            <person name="Chan A."/>
            <person name="Zhou S."/>
            <person name="Gentzbittel L."/>
            <person name="Childs K.L."/>
            <person name="Yandell M."/>
            <person name="Gundlach H."/>
            <person name="Mayer K.F."/>
            <person name="Schwartz D.C."/>
            <person name="Town C.D."/>
        </authorList>
    </citation>
    <scope>GENOME REANNOTATION</scope>
    <source>
        <strain evidence="2">A17</strain>
        <strain evidence="3 4">cv. Jemalong A17</strain>
    </source>
</reference>
<dbReference type="HOGENOM" id="CLU_2658181_0_0_1"/>
<dbReference type="EnsemblPlants" id="KEH32899">
    <property type="protein sequence ID" value="KEH32899"/>
    <property type="gene ID" value="MTR_3g010695"/>
</dbReference>